<protein>
    <submittedName>
        <fullName evidence="1">Uncharacterized protein</fullName>
    </submittedName>
</protein>
<organism evidence="1 2">
    <name type="scientific">Penicillium atrosanguineum</name>
    <dbReference type="NCBI Taxonomy" id="1132637"/>
    <lineage>
        <taxon>Eukaryota</taxon>
        <taxon>Fungi</taxon>
        <taxon>Dikarya</taxon>
        <taxon>Ascomycota</taxon>
        <taxon>Pezizomycotina</taxon>
        <taxon>Eurotiomycetes</taxon>
        <taxon>Eurotiomycetidae</taxon>
        <taxon>Eurotiales</taxon>
        <taxon>Aspergillaceae</taxon>
        <taxon>Penicillium</taxon>
    </lineage>
</organism>
<comment type="caution">
    <text evidence="1">The sequence shown here is derived from an EMBL/GenBank/DDBJ whole genome shotgun (WGS) entry which is preliminary data.</text>
</comment>
<reference evidence="1" key="2">
    <citation type="journal article" date="2023" name="IMA Fungus">
        <title>Comparative genomic study of the Penicillium genus elucidates a diverse pangenome and 15 lateral gene transfer events.</title>
        <authorList>
            <person name="Petersen C."/>
            <person name="Sorensen T."/>
            <person name="Nielsen M.R."/>
            <person name="Sondergaard T.E."/>
            <person name="Sorensen J.L."/>
            <person name="Fitzpatrick D.A."/>
            <person name="Frisvad J.C."/>
            <person name="Nielsen K.L."/>
        </authorList>
    </citation>
    <scope>NUCLEOTIDE SEQUENCE</scope>
    <source>
        <strain evidence="1">IBT 21472</strain>
    </source>
</reference>
<reference evidence="1" key="1">
    <citation type="submission" date="2022-12" db="EMBL/GenBank/DDBJ databases">
        <authorList>
            <person name="Petersen C."/>
        </authorList>
    </citation>
    <scope>NUCLEOTIDE SEQUENCE</scope>
    <source>
        <strain evidence="1">IBT 21472</strain>
    </source>
</reference>
<evidence type="ECO:0000313" key="1">
    <source>
        <dbReference type="EMBL" id="KAJ5318248.1"/>
    </source>
</evidence>
<dbReference type="AlphaFoldDB" id="A0A9W9PXV6"/>
<gene>
    <name evidence="1" type="ORF">N7476_004668</name>
</gene>
<name>A0A9W9PXV6_9EURO</name>
<evidence type="ECO:0000313" key="2">
    <source>
        <dbReference type="Proteomes" id="UP001147746"/>
    </source>
</evidence>
<dbReference type="Proteomes" id="UP001147746">
    <property type="component" value="Unassembled WGS sequence"/>
</dbReference>
<dbReference type="EMBL" id="JAPZBO010000004">
    <property type="protein sequence ID" value="KAJ5318248.1"/>
    <property type="molecule type" value="Genomic_DNA"/>
</dbReference>
<proteinExistence type="predicted"/>
<accession>A0A9W9PXV6</accession>
<keyword evidence="2" id="KW-1185">Reference proteome</keyword>
<sequence length="83" mass="9192">MPTADYFHAYAYKHGKDDHLNRSGEEGRRLPLARNSITCKCGWKLEQGGNAMAGLSSNLCTGSFLSLLAVDTNTEVNEHYEDN</sequence>